<dbReference type="FunFam" id="3.30.420.100:FF:000001">
    <property type="entry name" value="50S ribosomal protein L18"/>
    <property type="match status" value="1"/>
</dbReference>
<dbReference type="GO" id="GO:0005840">
    <property type="term" value="C:ribosome"/>
    <property type="evidence" value="ECO:0007669"/>
    <property type="project" value="UniProtKB-KW"/>
</dbReference>
<dbReference type="Pfam" id="PF00861">
    <property type="entry name" value="Ribosomal_L18p"/>
    <property type="match status" value="1"/>
</dbReference>
<evidence type="ECO:0000256" key="1">
    <source>
        <dbReference type="ARBA" id="ARBA00007116"/>
    </source>
</evidence>
<evidence type="ECO:0000256" key="7">
    <source>
        <dbReference type="HAMAP-Rule" id="MF_01337"/>
    </source>
</evidence>
<dbReference type="GO" id="GO:0005737">
    <property type="term" value="C:cytoplasm"/>
    <property type="evidence" value="ECO:0007669"/>
    <property type="project" value="UniProtKB-ARBA"/>
</dbReference>
<dbReference type="EMBL" id="PFMR01000206">
    <property type="protein sequence ID" value="PIZ16166.1"/>
    <property type="molecule type" value="Genomic_DNA"/>
</dbReference>
<dbReference type="InterPro" id="IPR004389">
    <property type="entry name" value="Ribosomal_uL18_bac-type"/>
</dbReference>
<evidence type="ECO:0000256" key="2">
    <source>
        <dbReference type="ARBA" id="ARBA00022730"/>
    </source>
</evidence>
<comment type="subunit">
    <text evidence="7">Part of the 50S ribosomal subunit; part of the 5S rRNA/L5/L18/L25 subcomplex. Contacts the 5S and 23S rRNAs.</text>
</comment>
<organism evidence="8 9">
    <name type="scientific">Candidatus Desantisbacteria bacterium CG_4_10_14_0_8_um_filter_48_22</name>
    <dbReference type="NCBI Taxonomy" id="1974543"/>
    <lineage>
        <taxon>Bacteria</taxon>
        <taxon>Candidatus Desantisiibacteriota</taxon>
    </lineage>
</organism>
<comment type="function">
    <text evidence="7">This is one of the proteins that bind and probably mediate the attachment of the 5S RNA into the large ribosomal subunit, where it forms part of the central protuberance.</text>
</comment>
<dbReference type="Proteomes" id="UP000229307">
    <property type="component" value="Unassembled WGS sequence"/>
</dbReference>
<dbReference type="InterPro" id="IPR005484">
    <property type="entry name" value="Ribosomal_uL18_bac/plant/anim"/>
</dbReference>
<name>A0A2M7S9E6_9BACT</name>
<dbReference type="GO" id="GO:0003735">
    <property type="term" value="F:structural constituent of ribosome"/>
    <property type="evidence" value="ECO:0007669"/>
    <property type="project" value="InterPro"/>
</dbReference>
<dbReference type="GO" id="GO:0008097">
    <property type="term" value="F:5S rRNA binding"/>
    <property type="evidence" value="ECO:0007669"/>
    <property type="project" value="TreeGrafter"/>
</dbReference>
<protein>
    <recommendedName>
        <fullName evidence="6 7">Large ribosomal subunit protein uL18</fullName>
    </recommendedName>
</protein>
<keyword evidence="2 7" id="KW-0699">rRNA-binding</keyword>
<keyword evidence="4 7" id="KW-0689">Ribosomal protein</keyword>
<dbReference type="AlphaFoldDB" id="A0A2M7S9E6"/>
<gene>
    <name evidence="7" type="primary">rplR</name>
    <name evidence="8" type="ORF">COY52_07790</name>
</gene>
<dbReference type="HAMAP" id="MF_01337_B">
    <property type="entry name" value="Ribosomal_uL18_B"/>
    <property type="match status" value="1"/>
</dbReference>
<sequence length="121" mass="13543">MKIIDRKNLRERRHVRSRKKLTGTADKPRAVAFRSLRHIYLQAVDDIKGLTLVSVSSIDSGIAKNLKDTKKVDAAKQVGREFAAKLIARGIKKIVFDRAGYLYHGRIKALADGAREGGLQF</sequence>
<dbReference type="PANTHER" id="PTHR12899:SF3">
    <property type="entry name" value="LARGE RIBOSOMAL SUBUNIT PROTEIN UL18M"/>
    <property type="match status" value="1"/>
</dbReference>
<comment type="similarity">
    <text evidence="1 7">Belongs to the universal ribosomal protein uL18 family.</text>
</comment>
<evidence type="ECO:0000256" key="6">
    <source>
        <dbReference type="ARBA" id="ARBA00035197"/>
    </source>
</evidence>
<accession>A0A2M7S9E6</accession>
<proteinExistence type="inferred from homology"/>
<evidence type="ECO:0000313" key="8">
    <source>
        <dbReference type="EMBL" id="PIZ16166.1"/>
    </source>
</evidence>
<dbReference type="GO" id="GO:1990904">
    <property type="term" value="C:ribonucleoprotein complex"/>
    <property type="evidence" value="ECO:0007669"/>
    <property type="project" value="UniProtKB-KW"/>
</dbReference>
<dbReference type="NCBIfam" id="TIGR00060">
    <property type="entry name" value="L18_bact"/>
    <property type="match status" value="1"/>
</dbReference>
<dbReference type="PANTHER" id="PTHR12899">
    <property type="entry name" value="39S RIBOSOMAL PROTEIN L18, MITOCHONDRIAL"/>
    <property type="match status" value="1"/>
</dbReference>
<evidence type="ECO:0000313" key="9">
    <source>
        <dbReference type="Proteomes" id="UP000229307"/>
    </source>
</evidence>
<dbReference type="CDD" id="cd00432">
    <property type="entry name" value="Ribosomal_L18_L5e"/>
    <property type="match status" value="1"/>
</dbReference>
<dbReference type="Gene3D" id="3.30.420.100">
    <property type="match status" value="1"/>
</dbReference>
<dbReference type="GO" id="GO:0006412">
    <property type="term" value="P:translation"/>
    <property type="evidence" value="ECO:0007669"/>
    <property type="project" value="UniProtKB-UniRule"/>
</dbReference>
<dbReference type="SUPFAM" id="SSF53137">
    <property type="entry name" value="Translational machinery components"/>
    <property type="match status" value="1"/>
</dbReference>
<comment type="caution">
    <text evidence="8">The sequence shown here is derived from an EMBL/GenBank/DDBJ whole genome shotgun (WGS) entry which is preliminary data.</text>
</comment>
<keyword evidence="5 7" id="KW-0687">Ribonucleoprotein</keyword>
<dbReference type="InterPro" id="IPR057268">
    <property type="entry name" value="Ribosomal_L18"/>
</dbReference>
<evidence type="ECO:0000256" key="4">
    <source>
        <dbReference type="ARBA" id="ARBA00022980"/>
    </source>
</evidence>
<reference evidence="9" key="1">
    <citation type="submission" date="2017-09" db="EMBL/GenBank/DDBJ databases">
        <title>Depth-based differentiation of microbial function through sediment-hosted aquifers and enrichment of novel symbionts in the deep terrestrial subsurface.</title>
        <authorList>
            <person name="Probst A.J."/>
            <person name="Ladd B."/>
            <person name="Jarett J.K."/>
            <person name="Geller-Mcgrath D.E."/>
            <person name="Sieber C.M.K."/>
            <person name="Emerson J.B."/>
            <person name="Anantharaman K."/>
            <person name="Thomas B.C."/>
            <person name="Malmstrom R."/>
            <person name="Stieglmeier M."/>
            <person name="Klingl A."/>
            <person name="Woyke T."/>
            <person name="Ryan C.M."/>
            <person name="Banfield J.F."/>
        </authorList>
    </citation>
    <scope>NUCLEOTIDE SEQUENCE [LARGE SCALE GENOMIC DNA]</scope>
</reference>
<keyword evidence="3 7" id="KW-0694">RNA-binding</keyword>
<evidence type="ECO:0000256" key="3">
    <source>
        <dbReference type="ARBA" id="ARBA00022884"/>
    </source>
</evidence>
<evidence type="ECO:0000256" key="5">
    <source>
        <dbReference type="ARBA" id="ARBA00023274"/>
    </source>
</evidence>